<dbReference type="EMBL" id="MDEO01000018">
    <property type="protein sequence ID" value="OCX25160.1"/>
    <property type="molecule type" value="Genomic_DNA"/>
</dbReference>
<name>A0A1C2EE48_9HYPH</name>
<dbReference type="Proteomes" id="UP000094412">
    <property type="component" value="Unassembled WGS sequence"/>
</dbReference>
<accession>A0A1C2EE48</accession>
<sequence length="132" mass="14224">MPTAPCPISGGLFRIPLTLGVISVLALLLVQGEKGRAKPPKPEDVAGIIGFLLRVHDGACPGLTFDPVAMSRMIDPRGMTLDAIKRRYRKDFDESYAEVGSRIAGEGLPAYCDLVRTFFGRNPGETPGLVVR</sequence>
<organism evidence="2 3">
    <name type="scientific">Mesorhizobium hungaricum</name>
    <dbReference type="NCBI Taxonomy" id="1566387"/>
    <lineage>
        <taxon>Bacteria</taxon>
        <taxon>Pseudomonadati</taxon>
        <taxon>Pseudomonadota</taxon>
        <taxon>Alphaproteobacteria</taxon>
        <taxon>Hyphomicrobiales</taxon>
        <taxon>Phyllobacteriaceae</taxon>
        <taxon>Mesorhizobium</taxon>
    </lineage>
</organism>
<feature type="transmembrane region" description="Helical" evidence="1">
    <location>
        <begin position="12"/>
        <end position="30"/>
    </location>
</feature>
<reference evidence="2 3" key="1">
    <citation type="submission" date="2016-08" db="EMBL/GenBank/DDBJ databases">
        <title>Whole genome sequence of Mesorhizobium sp. strain UASWS1009 isolated from industrial sewage.</title>
        <authorList>
            <person name="Crovadore J."/>
            <person name="Calmin G."/>
            <person name="Chablais R."/>
            <person name="Cochard B."/>
            <person name="Lefort F."/>
        </authorList>
    </citation>
    <scope>NUCLEOTIDE SEQUENCE [LARGE SCALE GENOMIC DNA]</scope>
    <source>
        <strain evidence="2 3">UASWS1009</strain>
    </source>
</reference>
<evidence type="ECO:0000313" key="2">
    <source>
        <dbReference type="EMBL" id="OCX25160.1"/>
    </source>
</evidence>
<keyword evidence="1" id="KW-0812">Transmembrane</keyword>
<gene>
    <name evidence="2" type="ORF">QV13_00860</name>
</gene>
<keyword evidence="1" id="KW-0472">Membrane</keyword>
<keyword evidence="1" id="KW-1133">Transmembrane helix</keyword>
<evidence type="ECO:0000313" key="3">
    <source>
        <dbReference type="Proteomes" id="UP000094412"/>
    </source>
</evidence>
<keyword evidence="3" id="KW-1185">Reference proteome</keyword>
<protein>
    <submittedName>
        <fullName evidence="2">Uncharacterized protein</fullName>
    </submittedName>
</protein>
<proteinExistence type="predicted"/>
<dbReference type="RefSeq" id="WP_024926974.1">
    <property type="nucleotide sequence ID" value="NZ_MDEO01000018.1"/>
</dbReference>
<dbReference type="OrthoDB" id="9953838at2"/>
<comment type="caution">
    <text evidence="2">The sequence shown here is derived from an EMBL/GenBank/DDBJ whole genome shotgun (WGS) entry which is preliminary data.</text>
</comment>
<dbReference type="AlphaFoldDB" id="A0A1C2EE48"/>
<evidence type="ECO:0000256" key="1">
    <source>
        <dbReference type="SAM" id="Phobius"/>
    </source>
</evidence>